<name>A0AA48HP88_9ALTE</name>
<dbReference type="RefSeq" id="WP_338293135.1">
    <property type="nucleotide sequence ID" value="NZ_AP027272.1"/>
</dbReference>
<organism evidence="16 17">
    <name type="scientific">Planctobacterium marinum</name>
    <dbReference type="NCBI Taxonomy" id="1631968"/>
    <lineage>
        <taxon>Bacteria</taxon>
        <taxon>Pseudomonadati</taxon>
        <taxon>Pseudomonadota</taxon>
        <taxon>Gammaproteobacteria</taxon>
        <taxon>Alteromonadales</taxon>
        <taxon>Alteromonadaceae</taxon>
        <taxon>Planctobacterium</taxon>
    </lineage>
</organism>
<sequence length="296" mass="33115">MSRTIPYKSRQLGGLDISRYSADELRSLVAKLLNNKIHGISFSPYVEGQEPGSEISDQQIRERLTIIAPYVNWIRTFSCTEGNEKVPAIAKEFGLKTLVGVWLDGDRENNDAEMQGAKELVDAGVVDMLGVGNEVLLRGEIPPDELIAYINAAKEFALDIPVGYVDAYYEFEDHQNVADACDVIFANCYPFWEGYPAEHALVYMKDMVYRAKAAGKGKPVVISETGWPNLGTAEGAAEPGFENAVRYFINACNWVAEQNIDMFYFSSFDEAWKVADEGDVGAYWGLWDKDGKPKYW</sequence>
<keyword evidence="9" id="KW-0325">Glycoprotein</keyword>
<evidence type="ECO:0000256" key="15">
    <source>
        <dbReference type="ARBA" id="ARBA00043078"/>
    </source>
</evidence>
<dbReference type="GO" id="GO:0000272">
    <property type="term" value="P:polysaccharide catabolic process"/>
    <property type="evidence" value="ECO:0007669"/>
    <property type="project" value="UniProtKB-KW"/>
</dbReference>
<evidence type="ECO:0000256" key="14">
    <source>
        <dbReference type="ARBA" id="ARBA00042373"/>
    </source>
</evidence>
<keyword evidence="17" id="KW-1185">Reference proteome</keyword>
<reference evidence="16" key="1">
    <citation type="submission" date="2023-01" db="EMBL/GenBank/DDBJ databases">
        <title>Complete genome sequence of Planctobacterium marinum strain Dej080120_11.</title>
        <authorList>
            <person name="Ueki S."/>
            <person name="Maruyama F."/>
        </authorList>
    </citation>
    <scope>NUCLEOTIDE SEQUENCE</scope>
    <source>
        <strain evidence="16">Dej080120_11</strain>
    </source>
</reference>
<evidence type="ECO:0000256" key="9">
    <source>
        <dbReference type="ARBA" id="ARBA00023180"/>
    </source>
</evidence>
<evidence type="ECO:0000256" key="7">
    <source>
        <dbReference type="ARBA" id="ARBA00022801"/>
    </source>
</evidence>
<keyword evidence="12" id="KW-0624">Polysaccharide degradation</keyword>
<keyword evidence="11" id="KW-0961">Cell wall biogenesis/degradation</keyword>
<dbReference type="PANTHER" id="PTHR16631:SF17">
    <property type="entry name" value="GLUCAN ENDO-1,3-BETA-GLUCOSIDASE BTGC"/>
    <property type="match status" value="1"/>
</dbReference>
<evidence type="ECO:0000256" key="3">
    <source>
        <dbReference type="ARBA" id="ARBA00022475"/>
    </source>
</evidence>
<evidence type="ECO:0000256" key="4">
    <source>
        <dbReference type="ARBA" id="ARBA00022512"/>
    </source>
</evidence>
<evidence type="ECO:0000313" key="17">
    <source>
        <dbReference type="Proteomes" id="UP001333710"/>
    </source>
</evidence>
<keyword evidence="7" id="KW-0378">Hydrolase</keyword>
<dbReference type="SUPFAM" id="SSF51445">
    <property type="entry name" value="(Trans)glycosidases"/>
    <property type="match status" value="1"/>
</dbReference>
<dbReference type="GO" id="GO:0004553">
    <property type="term" value="F:hydrolase activity, hydrolyzing O-glycosyl compounds"/>
    <property type="evidence" value="ECO:0007669"/>
    <property type="project" value="InterPro"/>
</dbReference>
<dbReference type="InterPro" id="IPR017853">
    <property type="entry name" value="GH"/>
</dbReference>
<keyword evidence="5" id="KW-0964">Secreted</keyword>
<protein>
    <recommendedName>
        <fullName evidence="15">Endo-1,3-beta-glucanase btgC</fullName>
    </recommendedName>
    <alternativeName>
        <fullName evidence="14">Laminarinase btgC</fullName>
    </alternativeName>
</protein>
<keyword evidence="6" id="KW-0732">Signal</keyword>
<evidence type="ECO:0000256" key="6">
    <source>
        <dbReference type="ARBA" id="ARBA00022729"/>
    </source>
</evidence>
<proteinExistence type="predicted"/>
<dbReference type="Pfam" id="PF00332">
    <property type="entry name" value="Glyco_hydro_17"/>
    <property type="match status" value="1"/>
</dbReference>
<keyword evidence="3" id="KW-1003">Cell membrane</keyword>
<evidence type="ECO:0000256" key="13">
    <source>
        <dbReference type="ARBA" id="ARBA00037649"/>
    </source>
</evidence>
<comment type="function">
    <text evidence="13">Glucanases play a role in cell expansion during growth, in cell-cell fusion during mating, and in spore release during sporulation. This enzyme may be involved in beta-glucan degradation. Active on laminarin and lichenan.</text>
</comment>
<dbReference type="AlphaFoldDB" id="A0AA48HP88"/>
<dbReference type="EMBL" id="AP027272">
    <property type="protein sequence ID" value="BDX07147.1"/>
    <property type="molecule type" value="Genomic_DNA"/>
</dbReference>
<evidence type="ECO:0000313" key="16">
    <source>
        <dbReference type="EMBL" id="BDX07147.1"/>
    </source>
</evidence>
<comment type="subcellular location">
    <subcellularLocation>
        <location evidence="2">Cell membrane</location>
    </subcellularLocation>
    <subcellularLocation>
        <location evidence="1">Secreted</location>
        <location evidence="1">Cell wall</location>
    </subcellularLocation>
</comment>
<dbReference type="InterPro" id="IPR050732">
    <property type="entry name" value="Beta-glucan_modifiers"/>
</dbReference>
<evidence type="ECO:0000256" key="1">
    <source>
        <dbReference type="ARBA" id="ARBA00004191"/>
    </source>
</evidence>
<dbReference type="PANTHER" id="PTHR16631">
    <property type="entry name" value="GLUCAN 1,3-BETA-GLUCOSIDASE"/>
    <property type="match status" value="1"/>
</dbReference>
<evidence type="ECO:0000256" key="5">
    <source>
        <dbReference type="ARBA" id="ARBA00022525"/>
    </source>
</evidence>
<accession>A0AA48HP88</accession>
<gene>
    <name evidence="16" type="ORF">MACH26_26680</name>
</gene>
<evidence type="ECO:0000256" key="8">
    <source>
        <dbReference type="ARBA" id="ARBA00023136"/>
    </source>
</evidence>
<evidence type="ECO:0000256" key="11">
    <source>
        <dbReference type="ARBA" id="ARBA00023316"/>
    </source>
</evidence>
<keyword evidence="10" id="KW-0119">Carbohydrate metabolism</keyword>
<dbReference type="KEGG" id="pmaw:MACH26_26680"/>
<keyword evidence="4" id="KW-0134">Cell wall</keyword>
<evidence type="ECO:0000256" key="12">
    <source>
        <dbReference type="ARBA" id="ARBA00023326"/>
    </source>
</evidence>
<dbReference type="GO" id="GO:0005886">
    <property type="term" value="C:plasma membrane"/>
    <property type="evidence" value="ECO:0007669"/>
    <property type="project" value="UniProtKB-SubCell"/>
</dbReference>
<dbReference type="Gene3D" id="3.20.20.80">
    <property type="entry name" value="Glycosidases"/>
    <property type="match status" value="1"/>
</dbReference>
<evidence type="ECO:0000256" key="10">
    <source>
        <dbReference type="ARBA" id="ARBA00023277"/>
    </source>
</evidence>
<dbReference type="GO" id="GO:0071555">
    <property type="term" value="P:cell wall organization"/>
    <property type="evidence" value="ECO:0007669"/>
    <property type="project" value="UniProtKB-KW"/>
</dbReference>
<dbReference type="Proteomes" id="UP001333710">
    <property type="component" value="Chromosome"/>
</dbReference>
<dbReference type="InterPro" id="IPR000490">
    <property type="entry name" value="Glyco_hydro_17"/>
</dbReference>
<keyword evidence="8" id="KW-0472">Membrane</keyword>
<evidence type="ECO:0000256" key="2">
    <source>
        <dbReference type="ARBA" id="ARBA00004236"/>
    </source>
</evidence>